<evidence type="ECO:0000313" key="2">
    <source>
        <dbReference type="EMBL" id="MCI40666.1"/>
    </source>
</evidence>
<proteinExistence type="predicted"/>
<comment type="caution">
    <text evidence="2">The sequence shown here is derived from an EMBL/GenBank/DDBJ whole genome shotgun (WGS) entry which is preliminary data.</text>
</comment>
<name>A0A392RYL2_9FABA</name>
<dbReference type="Proteomes" id="UP000265520">
    <property type="component" value="Unassembled WGS sequence"/>
</dbReference>
<feature type="non-terminal residue" evidence="2">
    <location>
        <position position="54"/>
    </location>
</feature>
<feature type="region of interest" description="Disordered" evidence="1">
    <location>
        <begin position="14"/>
        <end position="54"/>
    </location>
</feature>
<reference evidence="2 3" key="1">
    <citation type="journal article" date="2018" name="Front. Plant Sci.">
        <title>Red Clover (Trifolium pratense) and Zigzag Clover (T. medium) - A Picture of Genomic Similarities and Differences.</title>
        <authorList>
            <person name="Dluhosova J."/>
            <person name="Istvanek J."/>
            <person name="Nedelnik J."/>
            <person name="Repkova J."/>
        </authorList>
    </citation>
    <scope>NUCLEOTIDE SEQUENCE [LARGE SCALE GENOMIC DNA]</scope>
    <source>
        <strain evidence="3">cv. 10/8</strain>
        <tissue evidence="2">Leaf</tissue>
    </source>
</reference>
<protein>
    <submittedName>
        <fullName evidence="2">Uncharacterized protein</fullName>
    </submittedName>
</protein>
<dbReference type="EMBL" id="LXQA010282493">
    <property type="protein sequence ID" value="MCI40666.1"/>
    <property type="molecule type" value="Genomic_DNA"/>
</dbReference>
<evidence type="ECO:0000313" key="3">
    <source>
        <dbReference type="Proteomes" id="UP000265520"/>
    </source>
</evidence>
<dbReference type="AlphaFoldDB" id="A0A392RYL2"/>
<evidence type="ECO:0000256" key="1">
    <source>
        <dbReference type="SAM" id="MobiDB-lite"/>
    </source>
</evidence>
<feature type="compositionally biased region" description="Basic and acidic residues" evidence="1">
    <location>
        <begin position="16"/>
        <end position="42"/>
    </location>
</feature>
<sequence length="54" mass="6283">MEIPLRKDHKIKVWGKTKDNGKKDEKEDVTTARDSARMDTRRIPTISTRKRTGS</sequence>
<keyword evidence="3" id="KW-1185">Reference proteome</keyword>
<organism evidence="2 3">
    <name type="scientific">Trifolium medium</name>
    <dbReference type="NCBI Taxonomy" id="97028"/>
    <lineage>
        <taxon>Eukaryota</taxon>
        <taxon>Viridiplantae</taxon>
        <taxon>Streptophyta</taxon>
        <taxon>Embryophyta</taxon>
        <taxon>Tracheophyta</taxon>
        <taxon>Spermatophyta</taxon>
        <taxon>Magnoliopsida</taxon>
        <taxon>eudicotyledons</taxon>
        <taxon>Gunneridae</taxon>
        <taxon>Pentapetalae</taxon>
        <taxon>rosids</taxon>
        <taxon>fabids</taxon>
        <taxon>Fabales</taxon>
        <taxon>Fabaceae</taxon>
        <taxon>Papilionoideae</taxon>
        <taxon>50 kb inversion clade</taxon>
        <taxon>NPAAA clade</taxon>
        <taxon>Hologalegina</taxon>
        <taxon>IRL clade</taxon>
        <taxon>Trifolieae</taxon>
        <taxon>Trifolium</taxon>
    </lineage>
</organism>
<accession>A0A392RYL2</accession>